<organism evidence="2 3">
    <name type="scientific">Anaeromassilibacillus senegalensis</name>
    <dbReference type="NCBI Taxonomy" id="1673717"/>
    <lineage>
        <taxon>Bacteria</taxon>
        <taxon>Bacillati</taxon>
        <taxon>Bacillota</taxon>
        <taxon>Clostridia</taxon>
        <taxon>Eubacteriales</taxon>
        <taxon>Acutalibacteraceae</taxon>
        <taxon>Anaeromassilibacillus</taxon>
    </lineage>
</organism>
<dbReference type="EMBL" id="JAFBIT010000003">
    <property type="protein sequence ID" value="MCF2653134.1"/>
    <property type="molecule type" value="Genomic_DNA"/>
</dbReference>
<gene>
    <name evidence="2" type="ORF">JQM67_11035</name>
</gene>
<feature type="compositionally biased region" description="Acidic residues" evidence="1">
    <location>
        <begin position="155"/>
        <end position="172"/>
    </location>
</feature>
<keyword evidence="3" id="KW-1185">Reference proteome</keyword>
<feature type="compositionally biased region" description="Acidic residues" evidence="1">
    <location>
        <begin position="128"/>
        <end position="145"/>
    </location>
</feature>
<name>A0ABS9CT69_9FIRM</name>
<comment type="caution">
    <text evidence="2">The sequence shown here is derived from an EMBL/GenBank/DDBJ whole genome shotgun (WGS) entry which is preliminary data.</text>
</comment>
<evidence type="ECO:0000313" key="3">
    <source>
        <dbReference type="Proteomes" id="UP001299220"/>
    </source>
</evidence>
<reference evidence="2 3" key="1">
    <citation type="submission" date="2020-12" db="EMBL/GenBank/DDBJ databases">
        <title>Whole genome sequences of gut porcine anaerobes.</title>
        <authorList>
            <person name="Kubasova T."/>
            <person name="Jahodarova E."/>
            <person name="Rychlik I."/>
        </authorList>
    </citation>
    <scope>NUCLEOTIDE SEQUENCE [LARGE SCALE GENOMIC DNA]</scope>
    <source>
        <strain evidence="2 3">An867</strain>
    </source>
</reference>
<feature type="region of interest" description="Disordered" evidence="1">
    <location>
        <begin position="118"/>
        <end position="172"/>
    </location>
</feature>
<evidence type="ECO:0000313" key="2">
    <source>
        <dbReference type="EMBL" id="MCF2653134.1"/>
    </source>
</evidence>
<proteinExistence type="predicted"/>
<protein>
    <recommendedName>
        <fullName evidence="4">Serine proteinase</fullName>
    </recommendedName>
</protein>
<evidence type="ECO:0008006" key="4">
    <source>
        <dbReference type="Google" id="ProtNLM"/>
    </source>
</evidence>
<dbReference type="RefSeq" id="WP_235324155.1">
    <property type="nucleotide sequence ID" value="NZ_JAFBIT010000003.1"/>
</dbReference>
<dbReference type="Proteomes" id="UP001299220">
    <property type="component" value="Unassembled WGS sequence"/>
</dbReference>
<sequence>MDFLKNITSVFKTAGGAVQNAVGVVAEKNRKTALMNRLRTVIRCEEKAAERAYLALGRYYYHNLRDASNTVTEPHCIDIEAAEQRIDAAVAKLEALCREEGEEGEIEEITLEDVREYVPDPAPAEAAQDAEAEAVPEGLVDEAVEAAEPAAVQPEAEEEPAEKDASEELPYE</sequence>
<accession>A0ABS9CT69</accession>
<evidence type="ECO:0000256" key="1">
    <source>
        <dbReference type="SAM" id="MobiDB-lite"/>
    </source>
</evidence>